<name>A0A699IBM1_TANCI</name>
<sequence length="99" mass="11864">HDDTIDRLYDQLKDMSLDRIEVIEHDVEDQRDRVDAAKQRSYILQLTLEDAWAEIIELQTYSEDSEAWESVVRLRLHMIVSFIVFRYWIGVLEAFTSIF</sequence>
<accession>A0A699IBM1</accession>
<reference evidence="1" key="1">
    <citation type="journal article" date="2019" name="Sci. Rep.">
        <title>Draft genome of Tanacetum cinerariifolium, the natural source of mosquito coil.</title>
        <authorList>
            <person name="Yamashiro T."/>
            <person name="Shiraishi A."/>
            <person name="Satake H."/>
            <person name="Nakayama K."/>
        </authorList>
    </citation>
    <scope>NUCLEOTIDE SEQUENCE</scope>
</reference>
<dbReference type="AlphaFoldDB" id="A0A699IBM1"/>
<proteinExistence type="predicted"/>
<organism evidence="1">
    <name type="scientific">Tanacetum cinerariifolium</name>
    <name type="common">Dalmatian daisy</name>
    <name type="synonym">Chrysanthemum cinerariifolium</name>
    <dbReference type="NCBI Taxonomy" id="118510"/>
    <lineage>
        <taxon>Eukaryota</taxon>
        <taxon>Viridiplantae</taxon>
        <taxon>Streptophyta</taxon>
        <taxon>Embryophyta</taxon>
        <taxon>Tracheophyta</taxon>
        <taxon>Spermatophyta</taxon>
        <taxon>Magnoliopsida</taxon>
        <taxon>eudicotyledons</taxon>
        <taxon>Gunneridae</taxon>
        <taxon>Pentapetalae</taxon>
        <taxon>asterids</taxon>
        <taxon>campanulids</taxon>
        <taxon>Asterales</taxon>
        <taxon>Asteraceae</taxon>
        <taxon>Asteroideae</taxon>
        <taxon>Anthemideae</taxon>
        <taxon>Anthemidinae</taxon>
        <taxon>Tanacetum</taxon>
    </lineage>
</organism>
<gene>
    <name evidence="1" type="ORF">Tci_516730</name>
</gene>
<dbReference type="EMBL" id="BKCJ010280066">
    <property type="protein sequence ID" value="GEZ44757.1"/>
    <property type="molecule type" value="Genomic_DNA"/>
</dbReference>
<comment type="caution">
    <text evidence="1">The sequence shown here is derived from an EMBL/GenBank/DDBJ whole genome shotgun (WGS) entry which is preliminary data.</text>
</comment>
<protein>
    <submittedName>
        <fullName evidence="1">Uncharacterized protein</fullName>
    </submittedName>
</protein>
<feature type="non-terminal residue" evidence="1">
    <location>
        <position position="1"/>
    </location>
</feature>
<evidence type="ECO:0000313" key="1">
    <source>
        <dbReference type="EMBL" id="GEZ44757.1"/>
    </source>
</evidence>